<keyword evidence="3" id="KW-1185">Reference proteome</keyword>
<proteinExistence type="predicted"/>
<dbReference type="Pfam" id="PF13560">
    <property type="entry name" value="HTH_31"/>
    <property type="match status" value="1"/>
</dbReference>
<dbReference type="OrthoDB" id="4285266at2"/>
<reference evidence="2 3" key="1">
    <citation type="submission" date="2019-03" db="EMBL/GenBank/DDBJ databases">
        <title>Draft genome sequences of novel Actinobacteria.</title>
        <authorList>
            <person name="Sahin N."/>
            <person name="Ay H."/>
            <person name="Saygin H."/>
        </authorList>
    </citation>
    <scope>NUCLEOTIDE SEQUENCE [LARGE SCALE GENOMIC DNA]</scope>
    <source>
        <strain evidence="2 3">7K502</strain>
    </source>
</reference>
<gene>
    <name evidence="2" type="ORF">E1288_33475</name>
</gene>
<dbReference type="GO" id="GO:0003677">
    <property type="term" value="F:DNA binding"/>
    <property type="evidence" value="ECO:0007669"/>
    <property type="project" value="InterPro"/>
</dbReference>
<sequence length="282" mass="31868">MGSSPPPLAYRLVLGQSLRTYRERVGLDANTVADKLGWYSRKVNLVETGQRKLVATEVDRLLELYELSEAEQQYVQGLAREARKRDTATPPIAEWAQTYVAVEVAAQELKVFHEELLPGFVQTREYARALLSQGILQPERGVEDAVERRMTRQEHLIGLDAPRVTLILGEAAVRREVGGRRVLLEQLRFLKTFAELPHVSLRVLPFSSGAHTALGNSFSLLYVGDPVVTFAYAETFIDGQWYDRQQHTEKYAIAFDQAHRTSIAERETLTFLDRLIEEGGGE</sequence>
<protein>
    <submittedName>
        <fullName evidence="2">XRE family transcriptional regulator</fullName>
    </submittedName>
</protein>
<dbReference type="SUPFAM" id="SSF47413">
    <property type="entry name" value="lambda repressor-like DNA-binding domains"/>
    <property type="match status" value="1"/>
</dbReference>
<evidence type="ECO:0000313" key="2">
    <source>
        <dbReference type="EMBL" id="TDD41178.1"/>
    </source>
</evidence>
<dbReference type="Pfam" id="PF19054">
    <property type="entry name" value="DUF5753"/>
    <property type="match status" value="1"/>
</dbReference>
<dbReference type="CDD" id="cd00093">
    <property type="entry name" value="HTH_XRE"/>
    <property type="match status" value="1"/>
</dbReference>
<accession>A0A4R4Y9H5</accession>
<dbReference type="InterPro" id="IPR010982">
    <property type="entry name" value="Lambda_DNA-bd_dom_sf"/>
</dbReference>
<dbReference type="InterPro" id="IPR001387">
    <property type="entry name" value="Cro/C1-type_HTH"/>
</dbReference>
<dbReference type="RefSeq" id="WP_132492418.1">
    <property type="nucleotide sequence ID" value="NZ_SMKW01000061.1"/>
</dbReference>
<dbReference type="AlphaFoldDB" id="A0A4R4Y9H5"/>
<dbReference type="EMBL" id="SMKW01000061">
    <property type="protein sequence ID" value="TDD41178.1"/>
    <property type="molecule type" value="Genomic_DNA"/>
</dbReference>
<organism evidence="2 3">
    <name type="scientific">Saccharopolyspora elongata</name>
    <dbReference type="NCBI Taxonomy" id="2530387"/>
    <lineage>
        <taxon>Bacteria</taxon>
        <taxon>Bacillati</taxon>
        <taxon>Actinomycetota</taxon>
        <taxon>Actinomycetes</taxon>
        <taxon>Pseudonocardiales</taxon>
        <taxon>Pseudonocardiaceae</taxon>
        <taxon>Saccharopolyspora</taxon>
    </lineage>
</organism>
<evidence type="ECO:0000313" key="3">
    <source>
        <dbReference type="Proteomes" id="UP000294947"/>
    </source>
</evidence>
<dbReference type="Proteomes" id="UP000294947">
    <property type="component" value="Unassembled WGS sequence"/>
</dbReference>
<evidence type="ECO:0000259" key="1">
    <source>
        <dbReference type="Pfam" id="PF19054"/>
    </source>
</evidence>
<dbReference type="InterPro" id="IPR043917">
    <property type="entry name" value="DUF5753"/>
</dbReference>
<name>A0A4R4Y9H5_9PSEU</name>
<feature type="domain" description="DUF5753" evidence="1">
    <location>
        <begin position="97"/>
        <end position="274"/>
    </location>
</feature>
<comment type="caution">
    <text evidence="2">The sequence shown here is derived from an EMBL/GenBank/DDBJ whole genome shotgun (WGS) entry which is preliminary data.</text>
</comment>
<dbReference type="Gene3D" id="1.10.260.40">
    <property type="entry name" value="lambda repressor-like DNA-binding domains"/>
    <property type="match status" value="1"/>
</dbReference>